<keyword evidence="6" id="KW-1015">Disulfide bond</keyword>
<accession>X6LMX2</accession>
<dbReference type="SUPFAM" id="SSF57424">
    <property type="entry name" value="LDL receptor-like module"/>
    <property type="match status" value="2"/>
</dbReference>
<evidence type="ECO:0000256" key="3">
    <source>
        <dbReference type="ARBA" id="ARBA00022737"/>
    </source>
</evidence>
<organism evidence="7 8">
    <name type="scientific">Reticulomyxa filosa</name>
    <dbReference type="NCBI Taxonomy" id="46433"/>
    <lineage>
        <taxon>Eukaryota</taxon>
        <taxon>Sar</taxon>
        <taxon>Rhizaria</taxon>
        <taxon>Retaria</taxon>
        <taxon>Foraminifera</taxon>
        <taxon>Monothalamids</taxon>
        <taxon>Reticulomyxidae</taxon>
        <taxon>Reticulomyxa</taxon>
    </lineage>
</organism>
<evidence type="ECO:0000256" key="5">
    <source>
        <dbReference type="ARBA" id="ARBA00023136"/>
    </source>
</evidence>
<evidence type="ECO:0000256" key="2">
    <source>
        <dbReference type="ARBA" id="ARBA00022692"/>
    </source>
</evidence>
<evidence type="ECO:0000256" key="1">
    <source>
        <dbReference type="ARBA" id="ARBA00004167"/>
    </source>
</evidence>
<dbReference type="PANTHER" id="PTHR24270:SF62">
    <property type="entry name" value="LOW-DENSITY LIPOPROTEIN RECEPTOR-RELATED PROTEIN 2"/>
    <property type="match status" value="1"/>
</dbReference>
<dbReference type="Gene3D" id="4.10.400.10">
    <property type="entry name" value="Low-density Lipoprotein Receptor"/>
    <property type="match status" value="2"/>
</dbReference>
<dbReference type="EMBL" id="ASPP01036754">
    <property type="protein sequence ID" value="ETO02075.1"/>
    <property type="molecule type" value="Genomic_DNA"/>
</dbReference>
<name>X6LMX2_RETFI</name>
<keyword evidence="2" id="KW-0812">Transmembrane</keyword>
<keyword evidence="4" id="KW-1133">Transmembrane helix</keyword>
<dbReference type="PRINTS" id="PR00261">
    <property type="entry name" value="LDLRECEPTOR"/>
</dbReference>
<dbReference type="CDD" id="cd00112">
    <property type="entry name" value="LDLa"/>
    <property type="match status" value="2"/>
</dbReference>
<dbReference type="PANTHER" id="PTHR24270">
    <property type="entry name" value="LOW-DENSITY LIPOPROTEIN RECEPTOR-RELATED"/>
    <property type="match status" value="1"/>
</dbReference>
<dbReference type="Pfam" id="PF00057">
    <property type="entry name" value="Ldl_recept_a"/>
    <property type="match status" value="2"/>
</dbReference>
<dbReference type="SMART" id="SM00192">
    <property type="entry name" value="LDLa"/>
    <property type="match status" value="2"/>
</dbReference>
<keyword evidence="8" id="KW-1185">Reference proteome</keyword>
<sequence length="284" mass="33307">FNSFSNNCNVSNFGNDFKWSKNDVRYNLLFDSDNSFNLPSSPDTPSIISICILEKVFKKIIQQIEFFQIIKCIIHLLHANNKTKKKWKHNLNLSVRIPDKVKVFTKKKNCKDRTSLFFVFCILQSGNFINVEKMFALCKNHTNTHVKWICTSKERVMKQIVHHVKCHNDKCISKQWKCHGWFDCEDHKDESYCTTCNTKNIWNICAMIMVNHIYIHIYMYNHLNVNLQIQTDYWIFEHVCDNGKTCITLDHICNGIKDCNDASDECLFVLFNISCSFTTISSGI</sequence>
<proteinExistence type="predicted"/>
<evidence type="ECO:0000313" key="8">
    <source>
        <dbReference type="Proteomes" id="UP000023152"/>
    </source>
</evidence>
<evidence type="ECO:0000256" key="4">
    <source>
        <dbReference type="ARBA" id="ARBA00022989"/>
    </source>
</evidence>
<dbReference type="InterPro" id="IPR050685">
    <property type="entry name" value="LDLR"/>
</dbReference>
<dbReference type="GO" id="GO:0016192">
    <property type="term" value="P:vesicle-mediated transport"/>
    <property type="evidence" value="ECO:0007669"/>
    <property type="project" value="UniProtKB-ARBA"/>
</dbReference>
<gene>
    <name evidence="7" type="ORF">RFI_35361</name>
</gene>
<reference evidence="7 8" key="1">
    <citation type="journal article" date="2013" name="Curr. Biol.">
        <title>The Genome of the Foraminiferan Reticulomyxa filosa.</title>
        <authorList>
            <person name="Glockner G."/>
            <person name="Hulsmann N."/>
            <person name="Schleicher M."/>
            <person name="Noegel A.A."/>
            <person name="Eichinger L."/>
            <person name="Gallinger C."/>
            <person name="Pawlowski J."/>
            <person name="Sierra R."/>
            <person name="Euteneuer U."/>
            <person name="Pillet L."/>
            <person name="Moustafa A."/>
            <person name="Platzer M."/>
            <person name="Groth M."/>
            <person name="Szafranski K."/>
            <person name="Schliwa M."/>
        </authorList>
    </citation>
    <scope>NUCLEOTIDE SEQUENCE [LARGE SCALE GENOMIC DNA]</scope>
</reference>
<dbReference type="InterPro" id="IPR036055">
    <property type="entry name" value="LDL_receptor-like_sf"/>
</dbReference>
<dbReference type="InterPro" id="IPR002172">
    <property type="entry name" value="LDrepeatLR_classA_rpt"/>
</dbReference>
<dbReference type="AlphaFoldDB" id="X6LMX2"/>
<protein>
    <submittedName>
        <fullName evidence="7">Uncharacterized protein</fullName>
    </submittedName>
</protein>
<comment type="subcellular location">
    <subcellularLocation>
        <location evidence="1">Membrane</location>
        <topology evidence="1">Single-pass membrane protein</topology>
    </subcellularLocation>
</comment>
<evidence type="ECO:0000256" key="6">
    <source>
        <dbReference type="ARBA" id="ARBA00023157"/>
    </source>
</evidence>
<dbReference type="GO" id="GO:0005886">
    <property type="term" value="C:plasma membrane"/>
    <property type="evidence" value="ECO:0007669"/>
    <property type="project" value="TreeGrafter"/>
</dbReference>
<dbReference type="PROSITE" id="PS50068">
    <property type="entry name" value="LDLRA_2"/>
    <property type="match status" value="2"/>
</dbReference>
<keyword evidence="3" id="KW-0677">Repeat</keyword>
<comment type="caution">
    <text evidence="7">The sequence shown here is derived from an EMBL/GenBank/DDBJ whole genome shotgun (WGS) entry which is preliminary data.</text>
</comment>
<evidence type="ECO:0000313" key="7">
    <source>
        <dbReference type="EMBL" id="ETO02075.1"/>
    </source>
</evidence>
<feature type="non-terminal residue" evidence="7">
    <location>
        <position position="1"/>
    </location>
</feature>
<keyword evidence="5" id="KW-0472">Membrane</keyword>
<dbReference type="OrthoDB" id="8831087at2759"/>
<dbReference type="Proteomes" id="UP000023152">
    <property type="component" value="Unassembled WGS sequence"/>
</dbReference>